<dbReference type="KEGG" id="ddl:Desdi_2726"/>
<comment type="subcellular location">
    <subcellularLocation>
        <location evidence="6">Cytoplasm</location>
    </subcellularLocation>
</comment>
<dbReference type="Gene3D" id="3.90.1280.10">
    <property type="entry name" value="HSP33 redox switch-like"/>
    <property type="match status" value="1"/>
</dbReference>
<dbReference type="Proteomes" id="UP000010797">
    <property type="component" value="Chromosome"/>
</dbReference>
<evidence type="ECO:0000256" key="2">
    <source>
        <dbReference type="ARBA" id="ARBA00022833"/>
    </source>
</evidence>
<keyword evidence="2 6" id="KW-0862">Zinc</keyword>
<sequence>MSNKYADELWLGTLGKGEVRWVAIGMTNTVEEAANRHQTTPVATAALGRLMGASLLLASSMKAEEAITLRLLGDGPLGGVVAVGNARGEVRGYVHEPQVNLPLNEKGKLDVAGAVGAGEFCVSRSLSNGESYTGMVPIVSGEIADDLVHYLHTSEQVRSAALLGVLVERDLHVAGAAGMLFQLLPGASEESIQMLENRLSQIQGISPIAVDSDSMEDLVRNIMGDMEYRVLEKRPVGFCCTCSKERVSETLISVGKEGFKDLLEDQHAELICHFCNEHYNFDEADLRELYQQAK</sequence>
<dbReference type="STRING" id="871963.Desdi_2726"/>
<feature type="disulfide bond" description="Redox-active" evidence="6">
    <location>
        <begin position="240"/>
        <end position="242"/>
    </location>
</feature>
<dbReference type="EMBL" id="CP003344">
    <property type="protein sequence ID" value="AGA70141.1"/>
    <property type="molecule type" value="Genomic_DNA"/>
</dbReference>
<keyword evidence="8" id="KW-1185">Reference proteome</keyword>
<dbReference type="InterPro" id="IPR016153">
    <property type="entry name" value="Heat_shock_Hsp33_N"/>
</dbReference>
<comment type="function">
    <text evidence="6">Redox regulated molecular chaperone. Protects both thermally unfolding and oxidatively damaged proteins from irreversible aggregation. Plays an important role in the bacterial defense system toward oxidative stress.</text>
</comment>
<dbReference type="Gene3D" id="3.55.30.10">
    <property type="entry name" value="Hsp33 domain"/>
    <property type="match status" value="1"/>
</dbReference>
<dbReference type="PIRSF" id="PIRSF005261">
    <property type="entry name" value="Heat_shock_Hsp33"/>
    <property type="match status" value="1"/>
</dbReference>
<accession>L0FBX2</accession>
<protein>
    <recommendedName>
        <fullName evidence="6">33 kDa chaperonin</fullName>
    </recommendedName>
    <alternativeName>
        <fullName evidence="6">Heat shock protein 33 homolog</fullName>
        <shortName evidence="6">HSP33</shortName>
    </alternativeName>
</protein>
<evidence type="ECO:0000256" key="6">
    <source>
        <dbReference type="HAMAP-Rule" id="MF_00117"/>
    </source>
</evidence>
<dbReference type="GO" id="GO:0044183">
    <property type="term" value="F:protein folding chaperone"/>
    <property type="evidence" value="ECO:0007669"/>
    <property type="project" value="TreeGrafter"/>
</dbReference>
<reference evidence="8" key="1">
    <citation type="submission" date="2012-02" db="EMBL/GenBank/DDBJ databases">
        <title>Complete sequence of Desulfitobacterium dichloroeliminans LMG P-21439.</title>
        <authorList>
            <person name="Lucas S."/>
            <person name="Han J."/>
            <person name="Lapidus A."/>
            <person name="Cheng J.-F."/>
            <person name="Goodwin L."/>
            <person name="Pitluck S."/>
            <person name="Peters L."/>
            <person name="Ovchinnikova G."/>
            <person name="Teshima H."/>
            <person name="Detter J.C."/>
            <person name="Han C."/>
            <person name="Tapia R."/>
            <person name="Land M."/>
            <person name="Hauser L."/>
            <person name="Kyrpides N."/>
            <person name="Ivanova N."/>
            <person name="Pagani I."/>
            <person name="Kruse T."/>
            <person name="de Vos W.M."/>
            <person name="Boon N."/>
            <person name="Smidt H."/>
            <person name="Woyke T."/>
        </authorList>
    </citation>
    <scope>NUCLEOTIDE SEQUENCE [LARGE SCALE GENOMIC DNA]</scope>
    <source>
        <strain evidence="8">LMG P-21439 / DCA1</strain>
    </source>
</reference>
<comment type="PTM">
    <text evidence="6">Under oxidizing conditions two disulfide bonds are formed involving the reactive cysteines. Under reducing conditions zinc is bound to the reactive cysteines and the protein is inactive.</text>
</comment>
<dbReference type="eggNOG" id="COG1281">
    <property type="taxonomic scope" value="Bacteria"/>
</dbReference>
<name>L0FBX2_DESDL</name>
<feature type="disulfide bond" description="Redox-active" evidence="6">
    <location>
        <begin position="272"/>
        <end position="275"/>
    </location>
</feature>
<evidence type="ECO:0000313" key="8">
    <source>
        <dbReference type="Proteomes" id="UP000010797"/>
    </source>
</evidence>
<evidence type="ECO:0000256" key="1">
    <source>
        <dbReference type="ARBA" id="ARBA00022490"/>
    </source>
</evidence>
<dbReference type="AlphaFoldDB" id="L0FBX2"/>
<dbReference type="HAMAP" id="MF_00117">
    <property type="entry name" value="HslO"/>
    <property type="match status" value="1"/>
</dbReference>
<dbReference type="GO" id="GO:0005737">
    <property type="term" value="C:cytoplasm"/>
    <property type="evidence" value="ECO:0007669"/>
    <property type="project" value="UniProtKB-SubCell"/>
</dbReference>
<evidence type="ECO:0000256" key="3">
    <source>
        <dbReference type="ARBA" id="ARBA00023157"/>
    </source>
</evidence>
<dbReference type="RefSeq" id="WP_015263107.1">
    <property type="nucleotide sequence ID" value="NC_019903.1"/>
</dbReference>
<dbReference type="Pfam" id="PF01430">
    <property type="entry name" value="HSP33"/>
    <property type="match status" value="1"/>
</dbReference>
<dbReference type="OrthoDB" id="9776534at2"/>
<keyword evidence="1 6" id="KW-0963">Cytoplasm</keyword>
<organism evidence="7 8">
    <name type="scientific">Desulfitobacterium dichloroeliminans (strain LMG P-21439 / DCA1)</name>
    <dbReference type="NCBI Taxonomy" id="871963"/>
    <lineage>
        <taxon>Bacteria</taxon>
        <taxon>Bacillati</taxon>
        <taxon>Bacillota</taxon>
        <taxon>Clostridia</taxon>
        <taxon>Eubacteriales</taxon>
        <taxon>Desulfitobacteriaceae</taxon>
        <taxon>Desulfitobacterium</taxon>
    </lineage>
</organism>
<proteinExistence type="inferred from homology"/>
<dbReference type="CDD" id="cd00498">
    <property type="entry name" value="Hsp33"/>
    <property type="match status" value="1"/>
</dbReference>
<evidence type="ECO:0000256" key="4">
    <source>
        <dbReference type="ARBA" id="ARBA00023186"/>
    </source>
</evidence>
<dbReference type="PANTHER" id="PTHR30111:SF1">
    <property type="entry name" value="33 KDA CHAPERONIN"/>
    <property type="match status" value="1"/>
</dbReference>
<keyword evidence="4 6" id="KW-0143">Chaperone</keyword>
<dbReference type="NCBIfam" id="NF001033">
    <property type="entry name" value="PRK00114.1"/>
    <property type="match status" value="1"/>
</dbReference>
<dbReference type="GO" id="GO:0051082">
    <property type="term" value="F:unfolded protein binding"/>
    <property type="evidence" value="ECO:0007669"/>
    <property type="project" value="UniProtKB-UniRule"/>
</dbReference>
<dbReference type="PANTHER" id="PTHR30111">
    <property type="entry name" value="33 KDA CHAPERONIN"/>
    <property type="match status" value="1"/>
</dbReference>
<keyword evidence="3 6" id="KW-1015">Disulfide bond</keyword>
<dbReference type="InterPro" id="IPR016154">
    <property type="entry name" value="Heat_shock_Hsp33_C"/>
</dbReference>
<evidence type="ECO:0000313" key="7">
    <source>
        <dbReference type="EMBL" id="AGA70141.1"/>
    </source>
</evidence>
<gene>
    <name evidence="6" type="primary">hslO</name>
    <name evidence="7" type="ordered locus">Desdi_2726</name>
</gene>
<dbReference type="SUPFAM" id="SSF118352">
    <property type="entry name" value="HSP33 redox switch-like"/>
    <property type="match status" value="1"/>
</dbReference>
<dbReference type="InterPro" id="IPR000397">
    <property type="entry name" value="Heat_shock_Hsp33"/>
</dbReference>
<dbReference type="GO" id="GO:0042026">
    <property type="term" value="P:protein refolding"/>
    <property type="evidence" value="ECO:0007669"/>
    <property type="project" value="TreeGrafter"/>
</dbReference>
<keyword evidence="5 6" id="KW-0676">Redox-active center</keyword>
<dbReference type="HOGENOM" id="CLU_054493_1_0_9"/>
<dbReference type="SUPFAM" id="SSF64397">
    <property type="entry name" value="Hsp33 domain"/>
    <property type="match status" value="1"/>
</dbReference>
<comment type="similarity">
    <text evidence="6">Belongs to the HSP33 family.</text>
</comment>
<evidence type="ECO:0000256" key="5">
    <source>
        <dbReference type="ARBA" id="ARBA00023284"/>
    </source>
</evidence>